<organism evidence="1">
    <name type="scientific">Orpheovirus IHUMI-LCC2</name>
    <dbReference type="NCBI Taxonomy" id="2023057"/>
    <lineage>
        <taxon>Viruses</taxon>
        <taxon>Varidnaviria</taxon>
        <taxon>Bamfordvirae</taxon>
        <taxon>Nucleocytoviricota</taxon>
        <taxon>Megaviricetes</taxon>
        <taxon>Pimascovirales</taxon>
        <taxon>Ocovirineae</taxon>
        <taxon>Orpheoviridae</taxon>
        <taxon>Alphaorpheovirus</taxon>
        <taxon>Alphaorpheovirus massiliense</taxon>
    </lineage>
</organism>
<sequence length="150" mass="18044">MRKIPFPSITWKEDNINIYEDIEVCLNKQNDKSNIQSLKTLLIHGMYKYEDNLSMTYIILSDKCITDKISDYLNHYDFLYFIYHEICKIPIVDNISKWMQIEQRIWLLSDDYYNSLKYSKNLNIGQMTEIDKIRRSAIDIINKIIMITIK</sequence>
<name>A0A2I2L4I2_9VIRU</name>
<dbReference type="KEGG" id="vg:35382302"/>
<dbReference type="Proteomes" id="UP000236316">
    <property type="component" value="Segment"/>
</dbReference>
<evidence type="ECO:0000313" key="1">
    <source>
        <dbReference type="EMBL" id="SNW62410.1"/>
    </source>
</evidence>
<reference evidence="1" key="1">
    <citation type="submission" date="2017-08" db="EMBL/GenBank/DDBJ databases">
        <authorList>
            <consortium name="Urmite Genomes"/>
        </authorList>
    </citation>
    <scope>NUCLEOTIDE SEQUENCE [LARGE SCALE GENOMIC DNA]</scope>
    <source>
        <strain evidence="1">IHUMI-LCC2</strain>
    </source>
</reference>
<accession>A0A2I2L4I2</accession>
<proteinExistence type="predicted"/>
<evidence type="ECO:0000313" key="2">
    <source>
        <dbReference type="Proteomes" id="UP000236316"/>
    </source>
</evidence>
<dbReference type="EMBL" id="LT906555">
    <property type="protein sequence ID" value="SNW62410.1"/>
    <property type="molecule type" value="Genomic_DNA"/>
</dbReference>
<protein>
    <submittedName>
        <fullName evidence="1">Uncharacterized protein</fullName>
    </submittedName>
</protein>
<dbReference type="GeneID" id="35382302"/>
<dbReference type="RefSeq" id="YP_009448712.1">
    <property type="nucleotide sequence ID" value="NC_036594.1"/>
</dbReference>
<keyword evidence="2" id="KW-1185">Reference proteome</keyword>
<gene>
    <name evidence="1" type="ORF">ORPV_506</name>
</gene>